<sequence>MWQQIEEFDRVWKQTSDTSDEQIGRGASDCGLSGGGRRVDERIADTIPSDLEGRCESTAAGSATVTWWISDGRFWDMEMIGEMSQGELSAAWQLKNEGVFTKE</sequence>
<evidence type="ECO:0000313" key="2">
    <source>
        <dbReference type="EMBL" id="CAL1412660.1"/>
    </source>
</evidence>
<organism evidence="2 3">
    <name type="scientific">Linum trigynum</name>
    <dbReference type="NCBI Taxonomy" id="586398"/>
    <lineage>
        <taxon>Eukaryota</taxon>
        <taxon>Viridiplantae</taxon>
        <taxon>Streptophyta</taxon>
        <taxon>Embryophyta</taxon>
        <taxon>Tracheophyta</taxon>
        <taxon>Spermatophyta</taxon>
        <taxon>Magnoliopsida</taxon>
        <taxon>eudicotyledons</taxon>
        <taxon>Gunneridae</taxon>
        <taxon>Pentapetalae</taxon>
        <taxon>rosids</taxon>
        <taxon>fabids</taxon>
        <taxon>Malpighiales</taxon>
        <taxon>Linaceae</taxon>
        <taxon>Linum</taxon>
    </lineage>
</organism>
<keyword evidence="3" id="KW-1185">Reference proteome</keyword>
<dbReference type="EMBL" id="OZ034822">
    <property type="protein sequence ID" value="CAL1412660.1"/>
    <property type="molecule type" value="Genomic_DNA"/>
</dbReference>
<reference evidence="2 3" key="1">
    <citation type="submission" date="2024-04" db="EMBL/GenBank/DDBJ databases">
        <authorList>
            <person name="Fracassetti M."/>
        </authorList>
    </citation>
    <scope>NUCLEOTIDE SEQUENCE [LARGE SCALE GENOMIC DNA]</scope>
</reference>
<accession>A0AAV2GTP6</accession>
<protein>
    <submittedName>
        <fullName evidence="2">Uncharacterized protein</fullName>
    </submittedName>
</protein>
<dbReference type="AlphaFoldDB" id="A0AAV2GTP6"/>
<name>A0AAV2GTP6_9ROSI</name>
<gene>
    <name evidence="2" type="ORF">LTRI10_LOCUS51936</name>
</gene>
<evidence type="ECO:0000256" key="1">
    <source>
        <dbReference type="SAM" id="MobiDB-lite"/>
    </source>
</evidence>
<proteinExistence type="predicted"/>
<dbReference type="Proteomes" id="UP001497516">
    <property type="component" value="Chromosome 9"/>
</dbReference>
<evidence type="ECO:0000313" key="3">
    <source>
        <dbReference type="Proteomes" id="UP001497516"/>
    </source>
</evidence>
<feature type="region of interest" description="Disordered" evidence="1">
    <location>
        <begin position="1"/>
        <end position="39"/>
    </location>
</feature>